<sequence>MNPALEIHAVIAGAATRAAPEWPAIIKQKRTAGEPAVPDDHGNHLYAIVLTTLRRDGG</sequence>
<dbReference type="EMBL" id="FBVY01000035">
    <property type="protein sequence ID" value="CUW98443.1"/>
    <property type="molecule type" value="Genomic_DNA"/>
</dbReference>
<reference evidence="1 2" key="1">
    <citation type="submission" date="2016-01" db="EMBL/GenBank/DDBJ databases">
        <authorList>
            <person name="Regsiter A."/>
            <person name="william w."/>
        </authorList>
    </citation>
    <scope>NUCLEOTIDE SEQUENCE [LARGE SCALE GENOMIC DNA]</scope>
    <source>
        <strain evidence="1 2">CFBP 5494</strain>
    </source>
</reference>
<dbReference type="AlphaFoldDB" id="A0A9W5B587"/>
<name>A0A9W5B587_9HYPH</name>
<dbReference type="Proteomes" id="UP000191933">
    <property type="component" value="Unassembled WGS sequence"/>
</dbReference>
<protein>
    <submittedName>
        <fullName evidence="1">Uncharacterized protein</fullName>
    </submittedName>
</protein>
<evidence type="ECO:0000313" key="1">
    <source>
        <dbReference type="EMBL" id="CUW98443.1"/>
    </source>
</evidence>
<gene>
    <name evidence="1" type="ORF">AGR2A_Lc60036</name>
</gene>
<evidence type="ECO:0000313" key="2">
    <source>
        <dbReference type="Proteomes" id="UP000191933"/>
    </source>
</evidence>
<proteinExistence type="predicted"/>
<accession>A0A9W5B587</accession>
<keyword evidence="2" id="KW-1185">Reference proteome</keyword>
<comment type="caution">
    <text evidence="1">The sequence shown here is derived from an EMBL/GenBank/DDBJ whole genome shotgun (WGS) entry which is preliminary data.</text>
</comment>
<organism evidence="1 2">
    <name type="scientific">Agrobacterium genomosp. 2 str. CFBP 5494</name>
    <dbReference type="NCBI Taxonomy" id="1183436"/>
    <lineage>
        <taxon>Bacteria</taxon>
        <taxon>Pseudomonadati</taxon>
        <taxon>Pseudomonadota</taxon>
        <taxon>Alphaproteobacteria</taxon>
        <taxon>Hyphomicrobiales</taxon>
        <taxon>Rhizobiaceae</taxon>
        <taxon>Rhizobium/Agrobacterium group</taxon>
        <taxon>Agrobacterium</taxon>
        <taxon>Agrobacterium tumefaciens complex</taxon>
    </lineage>
</organism>